<comment type="caution">
    <text evidence="10">The sequence shown here is derived from an EMBL/GenBank/DDBJ whole genome shotgun (WGS) entry which is preliminary data.</text>
</comment>
<keyword evidence="5 7" id="KW-0573">Peptidoglycan synthesis</keyword>
<name>A0ABT9JCQ3_9RHOB</name>
<feature type="active site" description="Nucleophile" evidence="7">
    <location>
        <position position="135"/>
    </location>
</feature>
<evidence type="ECO:0000256" key="5">
    <source>
        <dbReference type="ARBA" id="ARBA00022984"/>
    </source>
</evidence>
<reference evidence="10 11" key="1">
    <citation type="submission" date="2023-08" db="EMBL/GenBank/DDBJ databases">
        <authorList>
            <person name="Park J.-S."/>
        </authorList>
    </citation>
    <scope>NUCLEOTIDE SEQUENCE [LARGE SCALE GENOMIC DNA]</scope>
    <source>
        <strain evidence="10 11">2205BS29-5</strain>
    </source>
</reference>
<evidence type="ECO:0000256" key="3">
    <source>
        <dbReference type="ARBA" id="ARBA00022679"/>
    </source>
</evidence>
<keyword evidence="6 7" id="KW-0961">Cell wall biogenesis/degradation</keyword>
<dbReference type="InterPro" id="IPR016915">
    <property type="entry name" value="UCP029342"/>
</dbReference>
<evidence type="ECO:0000313" key="11">
    <source>
        <dbReference type="Proteomes" id="UP001224997"/>
    </source>
</evidence>
<keyword evidence="11" id="KW-1185">Reference proteome</keyword>
<feature type="signal peptide" evidence="8">
    <location>
        <begin position="1"/>
        <end position="24"/>
    </location>
</feature>
<evidence type="ECO:0000259" key="9">
    <source>
        <dbReference type="PROSITE" id="PS52029"/>
    </source>
</evidence>
<protein>
    <submittedName>
        <fullName evidence="10">L,D-transpeptidase</fullName>
    </submittedName>
</protein>
<dbReference type="Proteomes" id="UP001224997">
    <property type="component" value="Unassembled WGS sequence"/>
</dbReference>
<dbReference type="PROSITE" id="PS52029">
    <property type="entry name" value="LD_TPASE"/>
    <property type="match status" value="1"/>
</dbReference>
<sequence>MVSRRRVLTGVAAGIGILSGGAMAQVVLDSASLQPGEYTWHPENSPHGSVAVIVSLPEQRVHVYRNGVRIAVSTCSTGKEGHETPTGVFTILQKDKNHKSSTYSDAPMPNMNRLTWDGIALHAGNLPGYPASHGCVRLPMAFSEKLFGITHLGTPVIIAGSHSDPWQLTHPGRLLASGAEVEMEQAIAGLGSQKHPSDWTEAEVQPVSTLLASTADGRIYLFRNGREVASARLGLHGSGPLGEHVLMLNAMDGGVGWVGVTHHPDPTRPSEPEVSVVDRLALTDDFRAVLRDALHPGLTLILSDLPSRPDTRSSEDFVIMTS</sequence>
<dbReference type="InterPro" id="IPR038063">
    <property type="entry name" value="Transpep_catalytic_dom"/>
</dbReference>
<keyword evidence="3" id="KW-0808">Transferase</keyword>
<dbReference type="EMBL" id="JAVAMQ010000008">
    <property type="protein sequence ID" value="MDP5307602.1"/>
    <property type="molecule type" value="Genomic_DNA"/>
</dbReference>
<gene>
    <name evidence="10" type="ORF">Q5Y72_10915</name>
</gene>
<keyword evidence="4 7" id="KW-0133">Cell shape</keyword>
<proteinExistence type="inferred from homology"/>
<dbReference type="PIRSF" id="PIRSF029342">
    <property type="entry name" value="UCP029342_ErfK/YbiS/YcfS/YnhG"/>
    <property type="match status" value="1"/>
</dbReference>
<dbReference type="PANTHER" id="PTHR30582">
    <property type="entry name" value="L,D-TRANSPEPTIDASE"/>
    <property type="match status" value="1"/>
</dbReference>
<evidence type="ECO:0000313" key="10">
    <source>
        <dbReference type="EMBL" id="MDP5307602.1"/>
    </source>
</evidence>
<feature type="chain" id="PRO_5046744996" evidence="8">
    <location>
        <begin position="25"/>
        <end position="322"/>
    </location>
</feature>
<dbReference type="CDD" id="cd16913">
    <property type="entry name" value="YkuD_like"/>
    <property type="match status" value="1"/>
</dbReference>
<feature type="domain" description="L,D-TPase catalytic" evidence="9">
    <location>
        <begin position="50"/>
        <end position="159"/>
    </location>
</feature>
<dbReference type="Gene3D" id="2.40.440.10">
    <property type="entry name" value="L,D-transpeptidase catalytic domain-like"/>
    <property type="match status" value="1"/>
</dbReference>
<dbReference type="InterPro" id="IPR050979">
    <property type="entry name" value="LD-transpeptidase"/>
</dbReference>
<feature type="active site" description="Proton donor/acceptor" evidence="7">
    <location>
        <position position="122"/>
    </location>
</feature>
<dbReference type="Pfam" id="PF03734">
    <property type="entry name" value="YkuD"/>
    <property type="match status" value="1"/>
</dbReference>
<evidence type="ECO:0000256" key="4">
    <source>
        <dbReference type="ARBA" id="ARBA00022960"/>
    </source>
</evidence>
<evidence type="ECO:0000256" key="8">
    <source>
        <dbReference type="SAM" id="SignalP"/>
    </source>
</evidence>
<dbReference type="PANTHER" id="PTHR30582:SF2">
    <property type="entry name" value="L,D-TRANSPEPTIDASE YCIB-RELATED"/>
    <property type="match status" value="1"/>
</dbReference>
<dbReference type="NCBIfam" id="NF004785">
    <property type="entry name" value="PRK06132.1-2"/>
    <property type="match status" value="1"/>
</dbReference>
<accession>A0ABT9JCQ3</accession>
<evidence type="ECO:0000256" key="7">
    <source>
        <dbReference type="PROSITE-ProRule" id="PRU01373"/>
    </source>
</evidence>
<evidence type="ECO:0000256" key="2">
    <source>
        <dbReference type="ARBA" id="ARBA00005992"/>
    </source>
</evidence>
<dbReference type="SUPFAM" id="SSF141523">
    <property type="entry name" value="L,D-transpeptidase catalytic domain-like"/>
    <property type="match status" value="1"/>
</dbReference>
<comment type="similarity">
    <text evidence="2">Belongs to the YkuD family.</text>
</comment>
<dbReference type="RefSeq" id="WP_305963449.1">
    <property type="nucleotide sequence ID" value="NZ_JAVAMQ010000008.1"/>
</dbReference>
<evidence type="ECO:0000256" key="6">
    <source>
        <dbReference type="ARBA" id="ARBA00023316"/>
    </source>
</evidence>
<comment type="pathway">
    <text evidence="1 7">Cell wall biogenesis; peptidoglycan biosynthesis.</text>
</comment>
<keyword evidence="8" id="KW-0732">Signal</keyword>
<dbReference type="InterPro" id="IPR005490">
    <property type="entry name" value="LD_TPept_cat_dom"/>
</dbReference>
<evidence type="ECO:0000256" key="1">
    <source>
        <dbReference type="ARBA" id="ARBA00004752"/>
    </source>
</evidence>
<organism evidence="10 11">
    <name type="scientific">Paracoccus spongiarum</name>
    <dbReference type="NCBI Taxonomy" id="3064387"/>
    <lineage>
        <taxon>Bacteria</taxon>
        <taxon>Pseudomonadati</taxon>
        <taxon>Pseudomonadota</taxon>
        <taxon>Alphaproteobacteria</taxon>
        <taxon>Rhodobacterales</taxon>
        <taxon>Paracoccaceae</taxon>
        <taxon>Paracoccus</taxon>
    </lineage>
</organism>